<keyword evidence="8" id="KW-0175">Coiled coil</keyword>
<dbReference type="PRINTS" id="PR00507">
    <property type="entry name" value="N12N6MTFRASE"/>
</dbReference>
<dbReference type="GO" id="GO:0009007">
    <property type="term" value="F:site-specific DNA-methyltransferase (adenine-specific) activity"/>
    <property type="evidence" value="ECO:0007669"/>
    <property type="project" value="UniProtKB-EC"/>
</dbReference>
<dbReference type="Gene3D" id="3.40.50.150">
    <property type="entry name" value="Vaccinia Virus protein VP39"/>
    <property type="match status" value="2"/>
</dbReference>
<accession>A0ABD5QC40</accession>
<evidence type="ECO:0000256" key="5">
    <source>
        <dbReference type="ARBA" id="ARBA00022747"/>
    </source>
</evidence>
<reference evidence="11 12" key="1">
    <citation type="journal article" date="2019" name="Int. J. Syst. Evol. Microbiol.">
        <title>The Global Catalogue of Microorganisms (GCM) 10K type strain sequencing project: providing services to taxonomists for standard genome sequencing and annotation.</title>
        <authorList>
            <consortium name="The Broad Institute Genomics Platform"/>
            <consortium name="The Broad Institute Genome Sequencing Center for Infectious Disease"/>
            <person name="Wu L."/>
            <person name="Ma J."/>
        </authorList>
    </citation>
    <scope>NUCLEOTIDE SEQUENCE [LARGE SCALE GENOMIC DNA]</scope>
    <source>
        <strain evidence="11 12">CGMCC 1.15824</strain>
    </source>
</reference>
<name>A0ABD5QC40_9EURY</name>
<keyword evidence="12" id="KW-1185">Reference proteome</keyword>
<keyword evidence="2 11" id="KW-0489">Methyltransferase</keyword>
<dbReference type="Pfam" id="PF07669">
    <property type="entry name" value="Eco57I"/>
    <property type="match status" value="1"/>
</dbReference>
<dbReference type="InterPro" id="IPR029063">
    <property type="entry name" value="SAM-dependent_MTases_sf"/>
</dbReference>
<feature type="domain" description="TaqI-like C-terminal specificity" evidence="10">
    <location>
        <begin position="1006"/>
        <end position="1145"/>
    </location>
</feature>
<evidence type="ECO:0000256" key="2">
    <source>
        <dbReference type="ARBA" id="ARBA00022603"/>
    </source>
</evidence>
<dbReference type="InterPro" id="IPR050953">
    <property type="entry name" value="N4_N6_ade-DNA_methylase"/>
</dbReference>
<evidence type="ECO:0000256" key="4">
    <source>
        <dbReference type="ARBA" id="ARBA00022691"/>
    </source>
</evidence>
<dbReference type="InterPro" id="IPR002052">
    <property type="entry name" value="DNA_methylase_N6_adenine_CS"/>
</dbReference>
<evidence type="ECO:0000313" key="12">
    <source>
        <dbReference type="Proteomes" id="UP001595925"/>
    </source>
</evidence>
<evidence type="ECO:0000256" key="3">
    <source>
        <dbReference type="ARBA" id="ARBA00022679"/>
    </source>
</evidence>
<dbReference type="RefSeq" id="WP_224828545.1">
    <property type="nucleotide sequence ID" value="NZ_JAIVEF010000007.1"/>
</dbReference>
<feature type="domain" description="Type II methyltransferase M.TaqI-like" evidence="9">
    <location>
        <begin position="590"/>
        <end position="891"/>
    </location>
</feature>
<dbReference type="PANTHER" id="PTHR33841">
    <property type="entry name" value="DNA METHYLTRANSFERASE YEEA-RELATED"/>
    <property type="match status" value="1"/>
</dbReference>
<dbReference type="InterPro" id="IPR011639">
    <property type="entry name" value="MethylTrfase_TaqI-like_dom"/>
</dbReference>
<evidence type="ECO:0000256" key="7">
    <source>
        <dbReference type="ARBA" id="ARBA00047942"/>
    </source>
</evidence>
<evidence type="ECO:0000313" key="11">
    <source>
        <dbReference type="EMBL" id="MFC4987154.1"/>
    </source>
</evidence>
<keyword evidence="4" id="KW-0949">S-adenosyl-L-methionine</keyword>
<evidence type="ECO:0000259" key="9">
    <source>
        <dbReference type="Pfam" id="PF07669"/>
    </source>
</evidence>
<gene>
    <name evidence="11" type="ORF">ACFPFO_05120</name>
</gene>
<feature type="coiled-coil region" evidence="8">
    <location>
        <begin position="1329"/>
        <end position="1366"/>
    </location>
</feature>
<dbReference type="EMBL" id="JBHSJG010000018">
    <property type="protein sequence ID" value="MFC4987154.1"/>
    <property type="molecule type" value="Genomic_DNA"/>
</dbReference>
<organism evidence="11 12">
    <name type="scientific">Saliphagus infecundisoli</name>
    <dbReference type="NCBI Taxonomy" id="1849069"/>
    <lineage>
        <taxon>Archaea</taxon>
        <taxon>Methanobacteriati</taxon>
        <taxon>Methanobacteriota</taxon>
        <taxon>Stenosarchaea group</taxon>
        <taxon>Halobacteria</taxon>
        <taxon>Halobacteriales</taxon>
        <taxon>Natrialbaceae</taxon>
        <taxon>Saliphagus</taxon>
    </lineage>
</organism>
<dbReference type="PANTHER" id="PTHR33841:SF1">
    <property type="entry name" value="DNA METHYLTRANSFERASE A"/>
    <property type="match status" value="1"/>
</dbReference>
<dbReference type="GO" id="GO:0003677">
    <property type="term" value="F:DNA binding"/>
    <property type="evidence" value="ECO:0007669"/>
    <property type="project" value="UniProtKB-KW"/>
</dbReference>
<protein>
    <recommendedName>
        <fullName evidence="1">site-specific DNA-methyltransferase (adenine-specific)</fullName>
        <ecNumber evidence="1">2.1.1.72</ecNumber>
    </recommendedName>
</protein>
<sequence>MSQATLHERPFVNSGLFKNHYLDERVSERNEWECDDDAREAMEELQSLYELEGDLVIGKKEGELIDDWIDGVLEALGFGTQKEITLPEGGGFVDELLFESPAARRDAARVYLDTKDTTDLFERAVSVVEAKQWDASFTERFSEQRPYRNASHQIKHYLENTTPNLQWGVLTNGRKWRLYGTNDYETQTYYEVDLPALLERGDLDAFKYFYVFFRPAAFHESMGTTFLDEVWSESELASQELGEDLQDNVFTALRVLGRGFIETNEDLNIGSNDEKALDELKEQSLVLLYRLMFVLYAEARGLIHPENQSSQDEYEENFSLDALRLGIHEEIGEVDEGFEEEFSEYSTGMWGRLEDLFRLIDQGEEKLGIPPYNGGLFDDEEHEFLAEHEVSNQYLSEVIYRLSTTQNDDNRYVLADYIDLDTRHLGSVYEGLLEHQFRIAPEQYVAVAEDGSQVWKQATEVTGADAIEAVPEGGLYVVNDEGERKATGAYYTPDYVVTYIVEETVGPLVKETREDLIEQGFDPGTKEYIGPFFQRVTDLRILDPAMGSGHFLTKATGYLSEQVMAEVRDVESEFGVAFNEQHVRREIAKECIYGVDLNGMAVELAKLSMWLETLAADRPLAFLDHHFKQGNSLIGSDIESIDELESDANDDEEQSSLAEFGATTEGTIERLMEIYGEFLAIGNDTVEGVRKMKKKYNEIEQDELRQRLVAMANVYSAENFKLDPPSGIYERMAKALEDDEEWSNVTETDWFSQAQEISDRHNFFHWRLSFPEAFYRENTGQGEKLEREDPGFDVVIGNPPYLNAWSMTEKMPELREALKHRFDDSGALEGHWDLYIPFVAHSIELTRDHGHHSFILPNTVLTEKYSKQLREIILSEHKLKSILDFEEREVFPGVDRQCVIYTIETNHGHSEDEHSLRTCLQQDPFKYQEETKATPDIWLNVYNHQIRVDEDYVENHLQLVKKIDNNSNELGQYLYVNVGATVSSKESGEFTKSDVVSDEPVGNAEKFFEGTDVQRWHIDWKGQWLDYREDEMSGSRQSEMFESEKVVVRKRTDEGGQLAGALDDAFMYCDDTVIVCCDYEPLEGTGATTDFEGFERLDATPDLSFITSLINSTFMSWLFKYKFETGALQGSYSDVWPQSVRHFPIPDENTYNSGYGDNSNITNYEEKLSSLFSDIVESKSEKENLNLDLADYLGNYDDGSTLSDLSPIRPEGFADSILNESEGTTDEFETLRVTDIEIHRENDTLTIVAIPYVKPNESVQDEYDTNNRDYTTLDPEPAMVFQGLDEEMIALISGFVPYAIANEEGGFSDNATKTISLIDRLEDITLPELDDVKEDIGRYREKVNRADELNDRIQEKERIIDELVYELYDLTEEEIEIVEDAVADD</sequence>
<evidence type="ECO:0000256" key="8">
    <source>
        <dbReference type="SAM" id="Coils"/>
    </source>
</evidence>
<dbReference type="GO" id="GO:0009307">
    <property type="term" value="P:DNA restriction-modification system"/>
    <property type="evidence" value="ECO:0007669"/>
    <property type="project" value="UniProtKB-KW"/>
</dbReference>
<dbReference type="Pfam" id="PF12950">
    <property type="entry name" value="TaqI_C"/>
    <property type="match status" value="1"/>
</dbReference>
<comment type="catalytic activity">
    <reaction evidence="7">
        <text>a 2'-deoxyadenosine in DNA + S-adenosyl-L-methionine = an N(6)-methyl-2'-deoxyadenosine in DNA + S-adenosyl-L-homocysteine + H(+)</text>
        <dbReference type="Rhea" id="RHEA:15197"/>
        <dbReference type="Rhea" id="RHEA-COMP:12418"/>
        <dbReference type="Rhea" id="RHEA-COMP:12419"/>
        <dbReference type="ChEBI" id="CHEBI:15378"/>
        <dbReference type="ChEBI" id="CHEBI:57856"/>
        <dbReference type="ChEBI" id="CHEBI:59789"/>
        <dbReference type="ChEBI" id="CHEBI:90615"/>
        <dbReference type="ChEBI" id="CHEBI:90616"/>
        <dbReference type="EC" id="2.1.1.72"/>
    </reaction>
</comment>
<dbReference type="InterPro" id="IPR025931">
    <property type="entry name" value="TaqI_C"/>
</dbReference>
<keyword evidence="5" id="KW-0680">Restriction system</keyword>
<keyword evidence="6" id="KW-0238">DNA-binding</keyword>
<proteinExistence type="predicted"/>
<dbReference type="PROSITE" id="PS00092">
    <property type="entry name" value="N6_MTASE"/>
    <property type="match status" value="1"/>
</dbReference>
<evidence type="ECO:0000256" key="6">
    <source>
        <dbReference type="ARBA" id="ARBA00023125"/>
    </source>
</evidence>
<dbReference type="EC" id="2.1.1.72" evidence="1"/>
<dbReference type="SUPFAM" id="SSF53335">
    <property type="entry name" value="S-adenosyl-L-methionine-dependent methyltransferases"/>
    <property type="match status" value="1"/>
</dbReference>
<dbReference type="Proteomes" id="UP001595925">
    <property type="component" value="Unassembled WGS sequence"/>
</dbReference>
<comment type="caution">
    <text evidence="11">The sequence shown here is derived from an EMBL/GenBank/DDBJ whole genome shotgun (WGS) entry which is preliminary data.</text>
</comment>
<dbReference type="GO" id="GO:0032259">
    <property type="term" value="P:methylation"/>
    <property type="evidence" value="ECO:0007669"/>
    <property type="project" value="UniProtKB-KW"/>
</dbReference>
<evidence type="ECO:0000256" key="1">
    <source>
        <dbReference type="ARBA" id="ARBA00011900"/>
    </source>
</evidence>
<keyword evidence="3" id="KW-0808">Transferase</keyword>
<evidence type="ECO:0000259" key="10">
    <source>
        <dbReference type="Pfam" id="PF12950"/>
    </source>
</evidence>